<dbReference type="SUPFAM" id="SSF52540">
    <property type="entry name" value="P-loop containing nucleoside triphosphate hydrolases"/>
    <property type="match status" value="1"/>
</dbReference>
<dbReference type="STRING" id="1121393.SAMN02745216_03993"/>
<gene>
    <name evidence="2" type="ORF">SAMN02745216_03993</name>
</gene>
<dbReference type="GO" id="GO:0016740">
    <property type="term" value="F:transferase activity"/>
    <property type="evidence" value="ECO:0007669"/>
    <property type="project" value="UniProtKB-KW"/>
</dbReference>
<evidence type="ECO:0000256" key="1">
    <source>
        <dbReference type="SAM" id="Phobius"/>
    </source>
</evidence>
<sequence length="476" mass="53784">MIPYLAVSLCIAICIEIALIVHIEKTAGRVQECMTVSLGTVNRKGVSDHWKEKLLLYYAGRMFAASLKLGGLIFLIFTPALLLYYLGGRLDPAIPPFFISPKGLIFSTVLSVAYLPIRLAFRSSGKENQDYSASSRLLHHLALGPRIIREASFDVEQASVKCKPDDQRGHVFVSGLARAGTTLLMRLLYESGDFCSLTYRDMPFVLAPNLWKKLSAGSRKDMEKKERAHKDGVLVDFDSPEALEEVFWKTFCAEKYLHSDHLSPMQADKETVEKFRAYIASILCAHENAEGRYLSKNNNNILRLDAVRESFPNAVILIPFRHPLTHAASLMNQHRLFLKSQKQDAFALKYMIWLAHHEFGGGHRPFRFSEEAQAKGAPLALDYWLRLWIDAYGFLYPKSNDVNARLVCYEDLCKNPATALENLGKMAKITQPMGRQNPIRSGVRKVLDPYDPVLLANAESLYLQLREKGSWLTQAL</sequence>
<dbReference type="OrthoDB" id="9777890at2"/>
<protein>
    <submittedName>
        <fullName evidence="2">Sulfotransferase family protein</fullName>
    </submittedName>
</protein>
<organism evidence="2 3">
    <name type="scientific">Desulfatibacillum alkenivorans DSM 16219</name>
    <dbReference type="NCBI Taxonomy" id="1121393"/>
    <lineage>
        <taxon>Bacteria</taxon>
        <taxon>Pseudomonadati</taxon>
        <taxon>Thermodesulfobacteriota</taxon>
        <taxon>Desulfobacteria</taxon>
        <taxon>Desulfobacterales</taxon>
        <taxon>Desulfatibacillaceae</taxon>
        <taxon>Desulfatibacillum</taxon>
    </lineage>
</organism>
<dbReference type="RefSeq" id="WP_073478022.1">
    <property type="nucleotide sequence ID" value="NZ_FQZU01000032.1"/>
</dbReference>
<keyword evidence="2" id="KW-0808">Transferase</keyword>
<keyword evidence="1" id="KW-1133">Transmembrane helix</keyword>
<dbReference type="Gene3D" id="3.40.50.300">
    <property type="entry name" value="P-loop containing nucleotide triphosphate hydrolases"/>
    <property type="match status" value="1"/>
</dbReference>
<name>A0A1M6UWN6_9BACT</name>
<dbReference type="InterPro" id="IPR027417">
    <property type="entry name" value="P-loop_NTPase"/>
</dbReference>
<reference evidence="3" key="1">
    <citation type="submission" date="2016-11" db="EMBL/GenBank/DDBJ databases">
        <authorList>
            <person name="Varghese N."/>
            <person name="Submissions S."/>
        </authorList>
    </citation>
    <scope>NUCLEOTIDE SEQUENCE [LARGE SCALE GENOMIC DNA]</scope>
    <source>
        <strain evidence="3">DSM 16219</strain>
    </source>
</reference>
<feature type="transmembrane region" description="Helical" evidence="1">
    <location>
        <begin position="6"/>
        <end position="23"/>
    </location>
</feature>
<evidence type="ECO:0000313" key="2">
    <source>
        <dbReference type="EMBL" id="SHK73590.1"/>
    </source>
</evidence>
<proteinExistence type="predicted"/>
<evidence type="ECO:0000313" key="3">
    <source>
        <dbReference type="Proteomes" id="UP000183994"/>
    </source>
</evidence>
<keyword evidence="3" id="KW-1185">Reference proteome</keyword>
<dbReference type="Proteomes" id="UP000183994">
    <property type="component" value="Unassembled WGS sequence"/>
</dbReference>
<accession>A0A1M6UWN6</accession>
<dbReference type="Pfam" id="PF13469">
    <property type="entry name" value="Sulfotransfer_3"/>
    <property type="match status" value="1"/>
</dbReference>
<keyword evidence="1" id="KW-0472">Membrane</keyword>
<dbReference type="EMBL" id="FQZU01000032">
    <property type="protein sequence ID" value="SHK73590.1"/>
    <property type="molecule type" value="Genomic_DNA"/>
</dbReference>
<dbReference type="AlphaFoldDB" id="A0A1M6UWN6"/>
<keyword evidence="1" id="KW-0812">Transmembrane</keyword>
<feature type="transmembrane region" description="Helical" evidence="1">
    <location>
        <begin position="63"/>
        <end position="86"/>
    </location>
</feature>